<gene>
    <name evidence="1" type="ordered locus">Clole_2061</name>
</gene>
<dbReference type="HOGENOM" id="CLU_3197678_0_0_9"/>
<dbReference type="InterPro" id="IPR025617">
    <property type="entry name" value="YqzL"/>
</dbReference>
<dbReference type="EMBL" id="CP002582">
    <property type="protein sequence ID" value="ADZ83775.1"/>
    <property type="molecule type" value="Genomic_DNA"/>
</dbReference>
<name>F2JQB3_CELLD</name>
<dbReference type="RefSeq" id="WP_013657069.1">
    <property type="nucleotide sequence ID" value="NC_015275.1"/>
</dbReference>
<protein>
    <recommendedName>
        <fullName evidence="3">YqzL family protein</fullName>
    </recommendedName>
</protein>
<dbReference type="AlphaFoldDB" id="F2JQB3"/>
<dbReference type="KEGG" id="cle:Clole_2061"/>
<evidence type="ECO:0000313" key="1">
    <source>
        <dbReference type="EMBL" id="ADZ83775.1"/>
    </source>
</evidence>
<accession>F2JQB3</accession>
<keyword evidence="2" id="KW-1185">Reference proteome</keyword>
<evidence type="ECO:0000313" key="2">
    <source>
        <dbReference type="Proteomes" id="UP000008467"/>
    </source>
</evidence>
<evidence type="ECO:0008006" key="3">
    <source>
        <dbReference type="Google" id="ProtNLM"/>
    </source>
</evidence>
<proteinExistence type="predicted"/>
<organism evidence="1 2">
    <name type="scientific">Cellulosilyticum lentocellum (strain ATCC 49066 / DSM 5427 / NCIMB 11756 / RHM5)</name>
    <name type="common">Clostridium lentocellum</name>
    <dbReference type="NCBI Taxonomy" id="642492"/>
    <lineage>
        <taxon>Bacteria</taxon>
        <taxon>Bacillati</taxon>
        <taxon>Bacillota</taxon>
        <taxon>Clostridia</taxon>
        <taxon>Lachnospirales</taxon>
        <taxon>Cellulosilyticaceae</taxon>
        <taxon>Cellulosilyticum</taxon>
    </lineage>
</organism>
<dbReference type="Pfam" id="PF14006">
    <property type="entry name" value="YqzL"/>
    <property type="match status" value="1"/>
</dbReference>
<dbReference type="Proteomes" id="UP000008467">
    <property type="component" value="Chromosome"/>
</dbReference>
<dbReference type="STRING" id="642492.Clole_2061"/>
<sequence length="45" mass="5375">MLQEFWSYFMTTGNIDAYMNYKAYEREYHSHIGTQGLPKETHEVG</sequence>
<reference evidence="1 2" key="1">
    <citation type="journal article" date="2011" name="J. Bacteriol.">
        <title>Complete genome sequence of the cellulose-degrading bacterium Cellulosilyticum lentocellum.</title>
        <authorList>
            <consortium name="US DOE Joint Genome Institute"/>
            <person name="Miller D.A."/>
            <person name="Suen G."/>
            <person name="Bruce D."/>
            <person name="Copeland A."/>
            <person name="Cheng J.F."/>
            <person name="Detter C."/>
            <person name="Goodwin L.A."/>
            <person name="Han C.S."/>
            <person name="Hauser L.J."/>
            <person name="Land M.L."/>
            <person name="Lapidus A."/>
            <person name="Lucas S."/>
            <person name="Meincke L."/>
            <person name="Pitluck S."/>
            <person name="Tapia R."/>
            <person name="Teshima H."/>
            <person name="Woyke T."/>
            <person name="Fox B.G."/>
            <person name="Angert E.R."/>
            <person name="Currie C.R."/>
        </authorList>
    </citation>
    <scope>NUCLEOTIDE SEQUENCE [LARGE SCALE GENOMIC DNA]</scope>
    <source>
        <strain evidence="2">ATCC 49066 / DSM 5427 / NCIMB 11756 / RHM5</strain>
    </source>
</reference>